<keyword evidence="1" id="KW-1185">Reference proteome</keyword>
<name>A0A915JMM2_ROMCU</name>
<organism evidence="1 2">
    <name type="scientific">Romanomermis culicivorax</name>
    <name type="common">Nematode worm</name>
    <dbReference type="NCBI Taxonomy" id="13658"/>
    <lineage>
        <taxon>Eukaryota</taxon>
        <taxon>Metazoa</taxon>
        <taxon>Ecdysozoa</taxon>
        <taxon>Nematoda</taxon>
        <taxon>Enoplea</taxon>
        <taxon>Dorylaimia</taxon>
        <taxon>Mermithida</taxon>
        <taxon>Mermithoidea</taxon>
        <taxon>Mermithidae</taxon>
        <taxon>Romanomermis</taxon>
    </lineage>
</organism>
<dbReference type="Pfam" id="PF02450">
    <property type="entry name" value="LCAT"/>
    <property type="match status" value="1"/>
</dbReference>
<accession>A0A915JMM2</accession>
<reference evidence="2" key="1">
    <citation type="submission" date="2022-11" db="UniProtKB">
        <authorList>
            <consortium name="WormBaseParasite"/>
        </authorList>
    </citation>
    <scope>IDENTIFICATION</scope>
</reference>
<evidence type="ECO:0000313" key="2">
    <source>
        <dbReference type="WBParaSite" id="nRc.2.0.1.t27236-RA"/>
    </source>
</evidence>
<proteinExistence type="predicted"/>
<dbReference type="SUPFAM" id="SSF53474">
    <property type="entry name" value="alpha/beta-Hydrolases"/>
    <property type="match status" value="1"/>
</dbReference>
<evidence type="ECO:0000313" key="1">
    <source>
        <dbReference type="Proteomes" id="UP000887565"/>
    </source>
</evidence>
<dbReference type="Gene3D" id="3.40.50.1820">
    <property type="entry name" value="alpha/beta hydrolase"/>
    <property type="match status" value="1"/>
</dbReference>
<sequence>MPKVSIFSIESFEYLPGLILSQLFAQLRNSTEKKPFAAKMSLLWLETDPRVAIHYAVKTPWVEYLRLVMNEDDTSTTQKELNAGAGNWEHPDSVREFDSPKFMRLVEKLESWGYADEAEEFMNNVKQLIENTDTFNNNKRVVLFAHSMGNLFTLYFLNRQPQVVFHVHSK</sequence>
<dbReference type="Proteomes" id="UP000887565">
    <property type="component" value="Unplaced"/>
</dbReference>
<dbReference type="InterPro" id="IPR003386">
    <property type="entry name" value="LACT/PDAT_acylTrfase"/>
</dbReference>
<dbReference type="AlphaFoldDB" id="A0A915JMM2"/>
<protein>
    <submittedName>
        <fullName evidence="2">Uncharacterized protein</fullName>
    </submittedName>
</protein>
<dbReference type="GO" id="GO:0008374">
    <property type="term" value="F:O-acyltransferase activity"/>
    <property type="evidence" value="ECO:0007669"/>
    <property type="project" value="InterPro"/>
</dbReference>
<dbReference type="GO" id="GO:0006629">
    <property type="term" value="P:lipid metabolic process"/>
    <property type="evidence" value="ECO:0007669"/>
    <property type="project" value="InterPro"/>
</dbReference>
<dbReference type="WBParaSite" id="nRc.2.0.1.t27236-RA">
    <property type="protein sequence ID" value="nRc.2.0.1.t27236-RA"/>
    <property type="gene ID" value="nRc.2.0.1.g27236"/>
</dbReference>
<dbReference type="InterPro" id="IPR029058">
    <property type="entry name" value="AB_hydrolase_fold"/>
</dbReference>
<dbReference type="PANTHER" id="PTHR11440">
    <property type="entry name" value="LECITHIN-CHOLESTEROL ACYLTRANSFERASE-RELATED"/>
    <property type="match status" value="1"/>
</dbReference>